<dbReference type="WBParaSite" id="BTMF_0001526301-mRNA-1">
    <property type="protein sequence ID" value="BTMF_0001526301-mRNA-1"/>
    <property type="gene ID" value="BTMF_0001526301"/>
</dbReference>
<dbReference type="EMBL" id="UZAG01019924">
    <property type="protein sequence ID" value="VDO45265.1"/>
    <property type="molecule type" value="Genomic_DNA"/>
</dbReference>
<dbReference type="Proteomes" id="UP000280834">
    <property type="component" value="Unassembled WGS sequence"/>
</dbReference>
<sequence length="54" mass="6485">MKLYFLTNLSLRSTQQRYLAREALLEIYLECLLKKTPKSLLKNFYLANYIQPTQ</sequence>
<evidence type="ECO:0000313" key="3">
    <source>
        <dbReference type="WBParaSite" id="BTMF_0001526301-mRNA-1"/>
    </source>
</evidence>
<reference evidence="3" key="1">
    <citation type="submission" date="2017-02" db="UniProtKB">
        <authorList>
            <consortium name="WormBaseParasite"/>
        </authorList>
    </citation>
    <scope>IDENTIFICATION</scope>
</reference>
<gene>
    <name evidence="1" type="ORF">BTMF_LOCUS13264</name>
</gene>
<dbReference type="AlphaFoldDB" id="A0A0R3R5H3"/>
<accession>A0A0R3R5H3</accession>
<protein>
    <submittedName>
        <fullName evidence="1 3">Uncharacterized protein</fullName>
    </submittedName>
</protein>
<organism evidence="3">
    <name type="scientific">Brugia timori</name>
    <dbReference type="NCBI Taxonomy" id="42155"/>
    <lineage>
        <taxon>Eukaryota</taxon>
        <taxon>Metazoa</taxon>
        <taxon>Ecdysozoa</taxon>
        <taxon>Nematoda</taxon>
        <taxon>Chromadorea</taxon>
        <taxon>Rhabditida</taxon>
        <taxon>Spirurina</taxon>
        <taxon>Spiruromorpha</taxon>
        <taxon>Filarioidea</taxon>
        <taxon>Onchocercidae</taxon>
        <taxon>Brugia</taxon>
    </lineage>
</organism>
<keyword evidence="2" id="KW-1185">Reference proteome</keyword>
<evidence type="ECO:0000313" key="2">
    <source>
        <dbReference type="Proteomes" id="UP000280834"/>
    </source>
</evidence>
<proteinExistence type="predicted"/>
<name>A0A0R3R5H3_9BILA</name>
<evidence type="ECO:0000313" key="1">
    <source>
        <dbReference type="EMBL" id="VDO45265.1"/>
    </source>
</evidence>
<reference evidence="1 2" key="2">
    <citation type="submission" date="2018-11" db="EMBL/GenBank/DDBJ databases">
        <authorList>
            <consortium name="Pathogen Informatics"/>
        </authorList>
    </citation>
    <scope>NUCLEOTIDE SEQUENCE [LARGE SCALE GENOMIC DNA]</scope>
</reference>